<dbReference type="EMBL" id="SOEF01000010">
    <property type="protein sequence ID" value="TDX45141.1"/>
    <property type="molecule type" value="Genomic_DNA"/>
</dbReference>
<evidence type="ECO:0000313" key="8">
    <source>
        <dbReference type="Proteomes" id="UP000198945"/>
    </source>
</evidence>
<reference evidence="7 9" key="2">
    <citation type="submission" date="2016-10" db="EMBL/GenBank/DDBJ databases">
        <authorList>
            <person name="Varghese N."/>
            <person name="Submissions S."/>
        </authorList>
    </citation>
    <scope>NUCLEOTIDE SEQUENCE [LARGE SCALE GENOMIC DNA]</scope>
    <source>
        <strain evidence="2 9">WG2</strain>
        <strain evidence="4 7">WG5</strain>
    </source>
</reference>
<evidence type="ECO:0000313" key="5">
    <source>
        <dbReference type="EMBL" id="TDS32341.1"/>
    </source>
</evidence>
<dbReference type="Proteomes" id="UP000198945">
    <property type="component" value="Unassembled WGS sequence"/>
</dbReference>
<sequence>MLRLKNAVIYDPTNNKDGVKEDIWIENGKIAAEPKPEVVKELKAADDLEEIDLNGKIVMAGGVDIHSHIAGPKVNSGRVLRPEDHRRDNVARKGKLRSGVGSTVPSSYVTGYRYSLMGYTTVMEAAGPPMKAKHIHEEFGDLPYIDKGFLVLSGNNYFVLKFISENNQQALKDYLAWLINVTGAFGLKVVNPGGVEAWKEGKRMRGIDEKGTHFDLSPKEILLALAKAADDLELPHPIHLHTNDLGSAGNYKTAINTMKLLEDYRLHITHVQFSSYGKNEDSKIKFAMATDEIAAEINRQSKLTVDIGQLVFGEATTMTADGILEYNLHKLSGNKWVNTDVEMETGSGIVPMNYKKKNLVNDIQWATGMELFLKIEDPWKVFLTTDHPNAGPFTAYPWIIKLLMDKNYRKDYISDLNDKFDEYTDLSSLDREYSLSEIAVISRSGPAKALGLKNKGHLGVGADADITIYNNIEDNDIAEVFAHPAYVFKSGKMIVKAGELLDNLEIGKTLVTKPEYDQNIIELIREDFQKYYSISIDNYPVTDHYYDKIEVIPCVTKE</sequence>
<evidence type="ECO:0000313" key="7">
    <source>
        <dbReference type="Proteomes" id="UP000198612"/>
    </source>
</evidence>
<dbReference type="GO" id="GO:0016810">
    <property type="term" value="F:hydrolase activity, acting on carbon-nitrogen (but not peptide) bonds"/>
    <property type="evidence" value="ECO:0007669"/>
    <property type="project" value="InterPro"/>
</dbReference>
<keyword evidence="9" id="KW-1185">Reference proteome</keyword>
<dbReference type="AlphaFoldDB" id="A0A1G8M6A2"/>
<name>A0A1G8M6A2_9FIRM</name>
<feature type="domain" description="Amidohydrolase 3" evidence="1">
    <location>
        <begin position="49"/>
        <end position="492"/>
    </location>
</feature>
<dbReference type="Proteomes" id="UP000198612">
    <property type="component" value="Unassembled WGS sequence"/>
</dbReference>
<organism evidence="3 8">
    <name type="scientific">Halanaerobium congolense</name>
    <dbReference type="NCBI Taxonomy" id="54121"/>
    <lineage>
        <taxon>Bacteria</taxon>
        <taxon>Bacillati</taxon>
        <taxon>Bacillota</taxon>
        <taxon>Clostridia</taxon>
        <taxon>Halanaerobiales</taxon>
        <taxon>Halanaerobiaceae</taxon>
        <taxon>Halanaerobium</taxon>
    </lineage>
</organism>
<evidence type="ECO:0000313" key="9">
    <source>
        <dbReference type="Proteomes" id="UP000199519"/>
    </source>
</evidence>
<evidence type="ECO:0000313" key="3">
    <source>
        <dbReference type="EMBL" id="SDI63486.1"/>
    </source>
</evidence>
<dbReference type="SUPFAM" id="SSF51338">
    <property type="entry name" value="Composite domain of metallo-dependent hydrolases"/>
    <property type="match status" value="2"/>
</dbReference>
<protein>
    <submittedName>
        <fullName evidence="5">Formylmethanofuran dehydrogenase subunit A</fullName>
    </submittedName>
    <submittedName>
        <fullName evidence="3">Formylmethanofuran dehydrogenase, subunit A</fullName>
    </submittedName>
</protein>
<evidence type="ECO:0000313" key="4">
    <source>
        <dbReference type="EMBL" id="SET14287.1"/>
    </source>
</evidence>
<evidence type="ECO:0000313" key="2">
    <source>
        <dbReference type="EMBL" id="SDF89946.1"/>
    </source>
</evidence>
<evidence type="ECO:0000313" key="6">
    <source>
        <dbReference type="EMBL" id="TDX45141.1"/>
    </source>
</evidence>
<dbReference type="InterPro" id="IPR032466">
    <property type="entry name" value="Metal_Hydrolase"/>
</dbReference>
<dbReference type="PANTHER" id="PTHR11647:SF1">
    <property type="entry name" value="COLLAPSIN RESPONSE MEDIATOR PROTEIN"/>
    <property type="match status" value="1"/>
</dbReference>
<dbReference type="InterPro" id="IPR011059">
    <property type="entry name" value="Metal-dep_hydrolase_composite"/>
</dbReference>
<dbReference type="Proteomes" id="UP000199519">
    <property type="component" value="Unassembled WGS sequence"/>
</dbReference>
<dbReference type="PIRSF" id="PIRSF006453">
    <property type="entry name" value="FwdA"/>
    <property type="match status" value="1"/>
</dbReference>
<reference evidence="6 10" key="4">
    <citation type="submission" date="2019-03" db="EMBL/GenBank/DDBJ databases">
        <title>Subsurface microbial communities from deep shales in Ohio and West Virginia, USA.</title>
        <authorList>
            <person name="Wrighton K."/>
        </authorList>
    </citation>
    <scope>NUCLEOTIDE SEQUENCE [LARGE SCALE GENOMIC DNA]</scope>
    <source>
        <strain evidence="6 10">DSMZ 11287</strain>
    </source>
</reference>
<dbReference type="EMBL" id="FNEH01000010">
    <property type="protein sequence ID" value="SDI63486.1"/>
    <property type="molecule type" value="Genomic_DNA"/>
</dbReference>
<dbReference type="EMBL" id="FOHG01000030">
    <property type="protein sequence ID" value="SET14287.1"/>
    <property type="molecule type" value="Genomic_DNA"/>
</dbReference>
<accession>A0A1G8M6A2</accession>
<dbReference type="Proteomes" id="UP000295472">
    <property type="component" value="Unassembled WGS sequence"/>
</dbReference>
<dbReference type="RefSeq" id="WP_089716791.1">
    <property type="nucleotide sequence ID" value="NZ_FNBJ01000030.1"/>
</dbReference>
<dbReference type="Gene3D" id="2.30.40.10">
    <property type="entry name" value="Urease, subunit C, domain 1"/>
    <property type="match status" value="1"/>
</dbReference>
<dbReference type="Pfam" id="PF07969">
    <property type="entry name" value="Amidohydro_3"/>
    <property type="match status" value="1"/>
</dbReference>
<reference evidence="5 11" key="3">
    <citation type="submission" date="2019-03" db="EMBL/GenBank/DDBJ databases">
        <title>Deep subsurface shale carbon reservoir microbial communities from Ohio and West Virginia, USA.</title>
        <authorList>
            <person name="Wrighton K."/>
        </authorList>
    </citation>
    <scope>NUCLEOTIDE SEQUENCE [LARGE SCALE GENOMIC DNA]</scope>
    <source>
        <strain evidence="5 11">UTICA-S4D12</strain>
    </source>
</reference>
<proteinExistence type="predicted"/>
<dbReference type="Proteomes" id="UP000295758">
    <property type="component" value="Unassembled WGS sequence"/>
</dbReference>
<dbReference type="EMBL" id="SOAA01000007">
    <property type="protein sequence ID" value="TDS32341.1"/>
    <property type="molecule type" value="Genomic_DNA"/>
</dbReference>
<dbReference type="InterPro" id="IPR050378">
    <property type="entry name" value="Metallo-dep_Hydrolases_sf"/>
</dbReference>
<dbReference type="NCBIfam" id="TIGR03121">
    <property type="entry name" value="one_C_dehyd_A"/>
    <property type="match status" value="1"/>
</dbReference>
<evidence type="ECO:0000313" key="10">
    <source>
        <dbReference type="Proteomes" id="UP000295472"/>
    </source>
</evidence>
<dbReference type="InterPro" id="IPR013108">
    <property type="entry name" value="Amidohydro_3"/>
</dbReference>
<evidence type="ECO:0000313" key="11">
    <source>
        <dbReference type="Proteomes" id="UP000295758"/>
    </source>
</evidence>
<reference evidence="3 8" key="1">
    <citation type="submission" date="2016-10" db="EMBL/GenBank/DDBJ databases">
        <authorList>
            <person name="de Groot N.N."/>
        </authorList>
    </citation>
    <scope>NUCLEOTIDE SEQUENCE [LARGE SCALE GENOMIC DNA]</scope>
    <source>
        <strain evidence="3 8">WG7</strain>
    </source>
</reference>
<dbReference type="GeneID" id="57012424"/>
<dbReference type="EMBL" id="FNBJ01000030">
    <property type="protein sequence ID" value="SDF89946.1"/>
    <property type="molecule type" value="Genomic_DNA"/>
</dbReference>
<dbReference type="InterPro" id="IPR012027">
    <property type="entry name" value="Formylmethanofuran_DH_asu"/>
</dbReference>
<dbReference type="SUPFAM" id="SSF51556">
    <property type="entry name" value="Metallo-dependent hydrolases"/>
    <property type="match status" value="1"/>
</dbReference>
<evidence type="ECO:0000259" key="1">
    <source>
        <dbReference type="Pfam" id="PF07969"/>
    </source>
</evidence>
<dbReference type="PANTHER" id="PTHR11647">
    <property type="entry name" value="HYDRANTOINASE/DIHYDROPYRIMIDINASE FAMILY MEMBER"/>
    <property type="match status" value="1"/>
</dbReference>
<gene>
    <name evidence="5" type="ORF">BY453_10715</name>
    <name evidence="6" type="ORF">C7954_11031</name>
    <name evidence="2" type="ORF">SAMN04488598_13016</name>
    <name evidence="4" type="ORF">SAMN04515652_13017</name>
    <name evidence="3" type="ORF">SAMN04515654_11059</name>
</gene>